<dbReference type="EMBL" id="CAKOGL010000004">
    <property type="protein sequence ID" value="CAH2085125.1"/>
    <property type="molecule type" value="Genomic_DNA"/>
</dbReference>
<feature type="chain" id="PRO_5043728895" evidence="3">
    <location>
        <begin position="20"/>
        <end position="540"/>
    </location>
</feature>
<dbReference type="AlphaFoldDB" id="A0AAU9TI03"/>
<dbReference type="SUPFAM" id="SSF52047">
    <property type="entry name" value="RNI-like"/>
    <property type="match status" value="1"/>
</dbReference>
<evidence type="ECO:0000313" key="4">
    <source>
        <dbReference type="EMBL" id="CAH2085125.1"/>
    </source>
</evidence>
<evidence type="ECO:0000256" key="3">
    <source>
        <dbReference type="SAM" id="SignalP"/>
    </source>
</evidence>
<evidence type="ECO:0000313" key="5">
    <source>
        <dbReference type="Proteomes" id="UP001153954"/>
    </source>
</evidence>
<dbReference type="Proteomes" id="UP001153954">
    <property type="component" value="Unassembled WGS sequence"/>
</dbReference>
<keyword evidence="3" id="KW-0732">Signal</keyword>
<keyword evidence="5" id="KW-1185">Reference proteome</keyword>
<comment type="caution">
    <text evidence="4">The sequence shown here is derived from an EMBL/GenBank/DDBJ whole genome shotgun (WGS) entry which is preliminary data.</text>
</comment>
<keyword evidence="1" id="KW-0433">Leucine-rich repeat</keyword>
<protein>
    <submittedName>
        <fullName evidence="4">Uncharacterized protein</fullName>
    </submittedName>
</protein>
<dbReference type="InterPro" id="IPR032675">
    <property type="entry name" value="LRR_dom_sf"/>
</dbReference>
<proteinExistence type="predicted"/>
<dbReference type="InterPro" id="IPR050333">
    <property type="entry name" value="SLRP"/>
</dbReference>
<dbReference type="InterPro" id="IPR001611">
    <property type="entry name" value="Leu-rich_rpt"/>
</dbReference>
<evidence type="ECO:0000256" key="2">
    <source>
        <dbReference type="ARBA" id="ARBA00022737"/>
    </source>
</evidence>
<accession>A0AAU9TI03</accession>
<keyword evidence="2" id="KW-0677">Repeat</keyword>
<dbReference type="PANTHER" id="PTHR45712">
    <property type="entry name" value="AGAP008170-PA"/>
    <property type="match status" value="1"/>
</dbReference>
<evidence type="ECO:0000256" key="1">
    <source>
        <dbReference type="ARBA" id="ARBA00022614"/>
    </source>
</evidence>
<dbReference type="Gene3D" id="3.80.10.10">
    <property type="entry name" value="Ribonuclease Inhibitor"/>
    <property type="match status" value="2"/>
</dbReference>
<gene>
    <name evidence="4" type="ORF">EEDITHA_LOCUS1633</name>
</gene>
<reference evidence="4" key="1">
    <citation type="submission" date="2022-03" db="EMBL/GenBank/DDBJ databases">
        <authorList>
            <person name="Tunstrom K."/>
        </authorList>
    </citation>
    <scope>NUCLEOTIDE SEQUENCE</scope>
</reference>
<dbReference type="Pfam" id="PF13855">
    <property type="entry name" value="LRR_8"/>
    <property type="match status" value="1"/>
</dbReference>
<organism evidence="4 5">
    <name type="scientific">Euphydryas editha</name>
    <name type="common">Edith's checkerspot</name>
    <dbReference type="NCBI Taxonomy" id="104508"/>
    <lineage>
        <taxon>Eukaryota</taxon>
        <taxon>Metazoa</taxon>
        <taxon>Ecdysozoa</taxon>
        <taxon>Arthropoda</taxon>
        <taxon>Hexapoda</taxon>
        <taxon>Insecta</taxon>
        <taxon>Pterygota</taxon>
        <taxon>Neoptera</taxon>
        <taxon>Endopterygota</taxon>
        <taxon>Lepidoptera</taxon>
        <taxon>Glossata</taxon>
        <taxon>Ditrysia</taxon>
        <taxon>Papilionoidea</taxon>
        <taxon>Nymphalidae</taxon>
        <taxon>Nymphalinae</taxon>
        <taxon>Euphydryas</taxon>
    </lineage>
</organism>
<feature type="signal peptide" evidence="3">
    <location>
        <begin position="1"/>
        <end position="19"/>
    </location>
</feature>
<dbReference type="PANTHER" id="PTHR45712:SF22">
    <property type="entry name" value="INSULIN-LIKE GROWTH FACTOR-BINDING PROTEIN COMPLEX ACID LABILE SUBUNIT"/>
    <property type="match status" value="1"/>
</dbReference>
<name>A0AAU9TI03_EUPED</name>
<sequence>MARNEIWALVWMYLVSTTAEGPRCPQGASTDQCREDGSVTDEYFYNVNVFNSLMLSDSSFKITIGGQRVERSAHGVRAAAARLRGRAAHARRRAARARAAAAAGAPRARRGAPARPRVDELALSAAEPLPLDPASVESLPNLRALRLTNVILTREALLLLPPTLRSLSLVDVGGAELPAGVFGRLPALTHLILRDRLVRELDLSEAAALRFASLTAPIAGVTLGPSVVNVTLRGVRGATLLGNCSSLQRVIVEDFEEPLPARWLAACPALREVHVRCGWAGRTGRAGRAGPPHADALGGARALRELAVHRCGLRELPPQWLADAPALVALDLSYNDLQWLPSELASAAALERVKLDSNRLPAAALEALVALPVLRHLSLEQNPLGDLCGSGHKFVANALSPLRRARGLRTLSLARTGLTRICRDWRSELEWLTDLDLRHNNVTLLEFDDLQWRRRSATLVDLRGNPVRGVHYTREQFTAVLAGNVSSDFASSREFLTSAFVGAVVELVRLGPSSLVIAVECRRQFLFKSQNCDSDELVYL</sequence>